<evidence type="ECO:0000256" key="3">
    <source>
        <dbReference type="ARBA" id="ARBA00022741"/>
    </source>
</evidence>
<sequence>MTSSTFIVNGSSSAGHVSGAGLPERGRLHIYDDHTKQWSTRDLSVKISPTPCAQGSNRYCYHMTDLSTGAQMVAKRAKVPESQAETLKAVVMQQRVKRIGDRFNTMGTPKKMEFIEAYALELLDRPRDHMQKPPLMLVEPLLHGYYKKHSNNFGFVDREDRNTPQAFSHWSYQHSGGKIIVVDLQGVGDQYTDPQIHSNQPMEEPPVWGQGDMGEDGIRKFFETHRCNDLCRMLGLTPLQAHASMTLPLKVLKVDSGYPTKSSGVYSNYTSFATQAAQPLHTLPLNQSTQSTLGSTMVPRGSSGYSYGSGLGSGMLGNRGRAMSPTPRAMSPNPRPVISPTIYPSMPSATAAYSTYLQPFAALR</sequence>
<dbReference type="PROSITE" id="PS51158">
    <property type="entry name" value="ALPHA_KINASE"/>
    <property type="match status" value="1"/>
</dbReference>
<dbReference type="PANTHER" id="PTHR45992:SF2">
    <property type="entry name" value="EUKARYOTIC ELONGATION FACTOR 2 KINASE"/>
    <property type="match status" value="1"/>
</dbReference>
<dbReference type="InterPro" id="IPR011009">
    <property type="entry name" value="Kinase-like_dom_sf"/>
</dbReference>
<protein>
    <recommendedName>
        <fullName evidence="7">Alpha-type protein kinase domain-containing protein</fullName>
    </recommendedName>
</protein>
<keyword evidence="5" id="KW-0067">ATP-binding</keyword>
<keyword evidence="2" id="KW-0808">Transferase</keyword>
<accession>A0A7S1N9K8</accession>
<evidence type="ECO:0000256" key="1">
    <source>
        <dbReference type="ARBA" id="ARBA00022527"/>
    </source>
</evidence>
<evidence type="ECO:0000256" key="5">
    <source>
        <dbReference type="ARBA" id="ARBA00022840"/>
    </source>
</evidence>
<dbReference type="SUPFAM" id="SSF56112">
    <property type="entry name" value="Protein kinase-like (PK-like)"/>
    <property type="match status" value="1"/>
</dbReference>
<feature type="domain" description="Alpha-type protein kinase" evidence="7">
    <location>
        <begin position="30"/>
        <end position="239"/>
    </location>
</feature>
<dbReference type="GO" id="GO:0031037">
    <property type="term" value="P:myosin II filament disassembly"/>
    <property type="evidence" value="ECO:0007669"/>
    <property type="project" value="TreeGrafter"/>
</dbReference>
<keyword evidence="1" id="KW-0723">Serine/threonine-protein kinase</keyword>
<dbReference type="SMART" id="SM00811">
    <property type="entry name" value="Alpha_kinase"/>
    <property type="match status" value="1"/>
</dbReference>
<reference evidence="8" key="1">
    <citation type="submission" date="2021-01" db="EMBL/GenBank/DDBJ databases">
        <authorList>
            <person name="Corre E."/>
            <person name="Pelletier E."/>
            <person name="Niang G."/>
            <person name="Scheremetjew M."/>
            <person name="Finn R."/>
            <person name="Kale V."/>
            <person name="Holt S."/>
            <person name="Cochrane G."/>
            <person name="Meng A."/>
            <person name="Brown T."/>
            <person name="Cohen L."/>
        </authorList>
    </citation>
    <scope>NUCLEOTIDE SEQUENCE</scope>
    <source>
        <strain evidence="8">NIES-381</strain>
    </source>
</reference>
<dbReference type="InterPro" id="IPR004166">
    <property type="entry name" value="a-kinase_dom"/>
</dbReference>
<feature type="compositionally biased region" description="Low complexity" evidence="6">
    <location>
        <begin position="10"/>
        <end position="20"/>
    </location>
</feature>
<feature type="region of interest" description="Disordered" evidence="6">
    <location>
        <begin position="1"/>
        <end position="20"/>
    </location>
</feature>
<evidence type="ECO:0000256" key="2">
    <source>
        <dbReference type="ARBA" id="ARBA00022679"/>
    </source>
</evidence>
<dbReference type="AlphaFoldDB" id="A0A7S1N9K8"/>
<evidence type="ECO:0000256" key="6">
    <source>
        <dbReference type="SAM" id="MobiDB-lite"/>
    </source>
</evidence>
<dbReference type="GO" id="GO:1903013">
    <property type="term" value="P:response to differentiation-inducing factor 1"/>
    <property type="evidence" value="ECO:0007669"/>
    <property type="project" value="TreeGrafter"/>
</dbReference>
<dbReference type="Gene3D" id="3.30.200.20">
    <property type="entry name" value="Phosphorylase Kinase, domain 1"/>
    <property type="match status" value="2"/>
</dbReference>
<dbReference type="InterPro" id="IPR051852">
    <property type="entry name" value="Alpha-type_PK"/>
</dbReference>
<proteinExistence type="predicted"/>
<dbReference type="Pfam" id="PF02816">
    <property type="entry name" value="Alpha_kinase"/>
    <property type="match status" value="1"/>
</dbReference>
<dbReference type="PANTHER" id="PTHR45992">
    <property type="entry name" value="EUKARYOTIC ELONGATION FACTOR 2 KINASE-RELATED"/>
    <property type="match status" value="1"/>
</dbReference>
<dbReference type="GO" id="GO:0005524">
    <property type="term" value="F:ATP binding"/>
    <property type="evidence" value="ECO:0007669"/>
    <property type="project" value="UniProtKB-KW"/>
</dbReference>
<dbReference type="EMBL" id="HBGA01047112">
    <property type="protein sequence ID" value="CAD9006188.1"/>
    <property type="molecule type" value="Transcribed_RNA"/>
</dbReference>
<dbReference type="Gene3D" id="3.20.200.10">
    <property type="entry name" value="MHCK/EF2 kinase"/>
    <property type="match status" value="1"/>
</dbReference>
<organism evidence="8">
    <name type="scientific">Eutreptiella gymnastica</name>
    <dbReference type="NCBI Taxonomy" id="73025"/>
    <lineage>
        <taxon>Eukaryota</taxon>
        <taxon>Discoba</taxon>
        <taxon>Euglenozoa</taxon>
        <taxon>Euglenida</taxon>
        <taxon>Spirocuta</taxon>
        <taxon>Euglenophyceae</taxon>
        <taxon>Eutreptiales</taxon>
        <taxon>Eutreptiaceae</taxon>
        <taxon>Eutreptiella</taxon>
    </lineage>
</organism>
<evidence type="ECO:0000259" key="7">
    <source>
        <dbReference type="PROSITE" id="PS51158"/>
    </source>
</evidence>
<dbReference type="GO" id="GO:0004674">
    <property type="term" value="F:protein serine/threonine kinase activity"/>
    <property type="evidence" value="ECO:0007669"/>
    <property type="project" value="UniProtKB-KW"/>
</dbReference>
<keyword evidence="3" id="KW-0547">Nucleotide-binding</keyword>
<gene>
    <name evidence="8" type="ORF">EGYM00392_LOCUS17278</name>
</gene>
<keyword evidence="4" id="KW-0418">Kinase</keyword>
<name>A0A7S1N9K8_9EUGL</name>
<evidence type="ECO:0000256" key="4">
    <source>
        <dbReference type="ARBA" id="ARBA00022777"/>
    </source>
</evidence>
<evidence type="ECO:0000313" key="8">
    <source>
        <dbReference type="EMBL" id="CAD9006188.1"/>
    </source>
</evidence>